<keyword evidence="4" id="KW-1185">Reference proteome</keyword>
<feature type="region of interest" description="Disordered" evidence="1">
    <location>
        <begin position="1"/>
        <end position="29"/>
    </location>
</feature>
<feature type="transmembrane region" description="Helical" evidence="2">
    <location>
        <begin position="124"/>
        <end position="146"/>
    </location>
</feature>
<feature type="transmembrane region" description="Helical" evidence="2">
    <location>
        <begin position="167"/>
        <end position="188"/>
    </location>
</feature>
<feature type="transmembrane region" description="Helical" evidence="2">
    <location>
        <begin position="194"/>
        <end position="211"/>
    </location>
</feature>
<keyword evidence="2" id="KW-0812">Transmembrane</keyword>
<keyword evidence="2" id="KW-0472">Membrane</keyword>
<evidence type="ECO:0000313" key="3">
    <source>
        <dbReference type="EMBL" id="GAA4768541.1"/>
    </source>
</evidence>
<accession>A0ABP8ZXZ1</accession>
<name>A0ABP8ZXZ1_9MICO</name>
<dbReference type="RefSeq" id="WP_345436607.1">
    <property type="nucleotide sequence ID" value="NZ_BAABKO010000001.1"/>
</dbReference>
<proteinExistence type="predicted"/>
<organism evidence="3 4">
    <name type="scientific">Microbacterium gilvum</name>
    <dbReference type="NCBI Taxonomy" id="1336204"/>
    <lineage>
        <taxon>Bacteria</taxon>
        <taxon>Bacillati</taxon>
        <taxon>Actinomycetota</taxon>
        <taxon>Actinomycetes</taxon>
        <taxon>Micrococcales</taxon>
        <taxon>Microbacteriaceae</taxon>
        <taxon>Microbacterium</taxon>
    </lineage>
</organism>
<gene>
    <name evidence="3" type="ORF">GCM10023351_10150</name>
</gene>
<dbReference type="Proteomes" id="UP001501645">
    <property type="component" value="Unassembled WGS sequence"/>
</dbReference>
<feature type="transmembrane region" description="Helical" evidence="2">
    <location>
        <begin position="43"/>
        <end position="68"/>
    </location>
</feature>
<evidence type="ECO:0000256" key="1">
    <source>
        <dbReference type="SAM" id="MobiDB-lite"/>
    </source>
</evidence>
<evidence type="ECO:0000256" key="2">
    <source>
        <dbReference type="SAM" id="Phobius"/>
    </source>
</evidence>
<comment type="caution">
    <text evidence="3">The sequence shown here is derived from an EMBL/GenBank/DDBJ whole genome shotgun (WGS) entry which is preliminary data.</text>
</comment>
<reference evidence="4" key="1">
    <citation type="journal article" date="2019" name="Int. J. Syst. Evol. Microbiol.">
        <title>The Global Catalogue of Microorganisms (GCM) 10K type strain sequencing project: providing services to taxonomists for standard genome sequencing and annotation.</title>
        <authorList>
            <consortium name="The Broad Institute Genomics Platform"/>
            <consortium name="The Broad Institute Genome Sequencing Center for Infectious Disease"/>
            <person name="Wu L."/>
            <person name="Ma J."/>
        </authorList>
    </citation>
    <scope>NUCLEOTIDE SEQUENCE [LARGE SCALE GENOMIC DNA]</scope>
    <source>
        <strain evidence="4">JCM 18537</strain>
    </source>
</reference>
<dbReference type="EMBL" id="BAABKO010000001">
    <property type="protein sequence ID" value="GAA4768541.1"/>
    <property type="molecule type" value="Genomic_DNA"/>
</dbReference>
<evidence type="ECO:0000313" key="4">
    <source>
        <dbReference type="Proteomes" id="UP001501645"/>
    </source>
</evidence>
<sequence length="217" mass="21968">MAKAERSAHRAAARAAASGSGPTRDEPARNPGAVGAFGLFGEVLLTGVLVVAGGLLVLTLPAALAAGSRHLRRYVRAERSTLKQFWADYLRALPAGAVVGLASTLIAGVLALDIVLAGSGDLPGGAAIGAFGWVLAALLAGALLHVCGTWTPETGWATAIRSLPGAVARDVPGALYLVAAACFVGIATWMFPPLLLPALGCAALAAVAVPVRPRRRR</sequence>
<keyword evidence="2" id="KW-1133">Transmembrane helix</keyword>
<feature type="transmembrane region" description="Helical" evidence="2">
    <location>
        <begin position="89"/>
        <end position="112"/>
    </location>
</feature>
<evidence type="ECO:0008006" key="5">
    <source>
        <dbReference type="Google" id="ProtNLM"/>
    </source>
</evidence>
<protein>
    <recommendedName>
        <fullName evidence="5">DUF624 domain-containing protein</fullName>
    </recommendedName>
</protein>